<evidence type="ECO:0000256" key="3">
    <source>
        <dbReference type="ARBA" id="ARBA00022605"/>
    </source>
</evidence>
<dbReference type="GO" id="GO:0005737">
    <property type="term" value="C:cytoplasm"/>
    <property type="evidence" value="ECO:0007669"/>
    <property type="project" value="UniProtKB-SubCell"/>
</dbReference>
<dbReference type="AlphaFoldDB" id="V6IY80"/>
<dbReference type="SUPFAM" id="SSF51735">
    <property type="entry name" value="NAD(P)-binding Rossmann-fold domains"/>
    <property type="match status" value="1"/>
</dbReference>
<dbReference type="EC" id="1.2.1.38" evidence="7"/>
<dbReference type="PATRIC" id="fig|1395513.3.peg.1356"/>
<dbReference type="NCBIfam" id="TIGR01850">
    <property type="entry name" value="argC"/>
    <property type="match status" value="1"/>
</dbReference>
<evidence type="ECO:0000256" key="4">
    <source>
        <dbReference type="ARBA" id="ARBA00022857"/>
    </source>
</evidence>
<keyword evidence="11" id="KW-1185">Reference proteome</keyword>
<dbReference type="Proteomes" id="UP000018296">
    <property type="component" value="Unassembled WGS sequence"/>
</dbReference>
<keyword evidence="5 7" id="KW-0560">Oxidoreductase</keyword>
<dbReference type="GO" id="GO:0003942">
    <property type="term" value="F:N-acetyl-gamma-glutamyl-phosphate reductase activity"/>
    <property type="evidence" value="ECO:0007669"/>
    <property type="project" value="UniProtKB-UniRule"/>
</dbReference>
<evidence type="ECO:0000256" key="7">
    <source>
        <dbReference type="HAMAP-Rule" id="MF_00150"/>
    </source>
</evidence>
<evidence type="ECO:0000259" key="9">
    <source>
        <dbReference type="SMART" id="SM00859"/>
    </source>
</evidence>
<dbReference type="PANTHER" id="PTHR32338">
    <property type="entry name" value="N-ACETYL-GAMMA-GLUTAMYL-PHOSPHATE REDUCTASE, CHLOROPLASTIC-RELATED-RELATED"/>
    <property type="match status" value="1"/>
</dbReference>
<comment type="similarity">
    <text evidence="7">Belongs to the NAGSA dehydrogenase family. Type 1 subfamily.</text>
</comment>
<evidence type="ECO:0000256" key="2">
    <source>
        <dbReference type="ARBA" id="ARBA00022571"/>
    </source>
</evidence>
<dbReference type="SUPFAM" id="SSF55347">
    <property type="entry name" value="Glyceraldehyde-3-phosphate dehydrogenase-like, C-terminal domain"/>
    <property type="match status" value="1"/>
</dbReference>
<dbReference type="InterPro" id="IPR000706">
    <property type="entry name" value="AGPR_type-1"/>
</dbReference>
<comment type="subcellular location">
    <subcellularLocation>
        <location evidence="7">Cytoplasm</location>
    </subcellularLocation>
</comment>
<comment type="pathway">
    <text evidence="1 7">Amino-acid biosynthesis; L-arginine biosynthesis; N(2)-acetyl-L-ornithine from L-glutamate: step 3/4.</text>
</comment>
<dbReference type="STRING" id="1395513.P343_06695"/>
<dbReference type="EMBL" id="AWTC01000005">
    <property type="protein sequence ID" value="EST12325.1"/>
    <property type="molecule type" value="Genomic_DNA"/>
</dbReference>
<dbReference type="Pfam" id="PF22698">
    <property type="entry name" value="Semialdhyde_dhC_1"/>
    <property type="match status" value="1"/>
</dbReference>
<dbReference type="PANTHER" id="PTHR32338:SF10">
    <property type="entry name" value="N-ACETYL-GAMMA-GLUTAMYL-PHOSPHATE REDUCTASE, CHLOROPLASTIC-RELATED"/>
    <property type="match status" value="1"/>
</dbReference>
<protein>
    <recommendedName>
        <fullName evidence="7">N-acetyl-gamma-glutamyl-phosphate reductase</fullName>
        <shortName evidence="7">AGPR</shortName>
        <ecNumber evidence="7">1.2.1.38</ecNumber>
    </recommendedName>
    <alternativeName>
        <fullName evidence="7">N-acetyl-glutamate semialdehyde dehydrogenase</fullName>
        <shortName evidence="7">NAGSA dehydrogenase</shortName>
    </alternativeName>
</protein>
<dbReference type="SMART" id="SM00859">
    <property type="entry name" value="Semialdhyde_dh"/>
    <property type="match status" value="1"/>
</dbReference>
<dbReference type="Gene3D" id="3.40.50.720">
    <property type="entry name" value="NAD(P)-binding Rossmann-like Domain"/>
    <property type="match status" value="1"/>
</dbReference>
<evidence type="ECO:0000313" key="10">
    <source>
        <dbReference type="EMBL" id="EST12325.1"/>
    </source>
</evidence>
<accession>V6IY80</accession>
<comment type="function">
    <text evidence="7">Catalyzes the NADPH-dependent reduction of N-acetyl-5-glutamyl phosphate to yield N-acetyl-L-glutamate 5-semialdehyde.</text>
</comment>
<dbReference type="HAMAP" id="MF_00150">
    <property type="entry name" value="ArgC_type1"/>
    <property type="match status" value="1"/>
</dbReference>
<dbReference type="GO" id="GO:0006526">
    <property type="term" value="P:L-arginine biosynthetic process"/>
    <property type="evidence" value="ECO:0007669"/>
    <property type="project" value="UniProtKB-UniRule"/>
</dbReference>
<dbReference type="InterPro" id="IPR058924">
    <property type="entry name" value="AGPR_dimerisation_dom"/>
</dbReference>
<feature type="active site" evidence="7 8">
    <location>
        <position position="149"/>
    </location>
</feature>
<evidence type="ECO:0000256" key="1">
    <source>
        <dbReference type="ARBA" id="ARBA00004862"/>
    </source>
</evidence>
<dbReference type="GO" id="GO:0070401">
    <property type="term" value="F:NADP+ binding"/>
    <property type="evidence" value="ECO:0007669"/>
    <property type="project" value="InterPro"/>
</dbReference>
<dbReference type="OrthoDB" id="9801289at2"/>
<dbReference type="InterPro" id="IPR050085">
    <property type="entry name" value="AGPR"/>
</dbReference>
<dbReference type="CDD" id="cd17895">
    <property type="entry name" value="AGPR_1_N"/>
    <property type="match status" value="1"/>
</dbReference>
<proteinExistence type="inferred from homology"/>
<dbReference type="CDD" id="cd23934">
    <property type="entry name" value="AGPR_1_C"/>
    <property type="match status" value="1"/>
</dbReference>
<name>V6IY80_9BACL</name>
<reference evidence="10 11" key="1">
    <citation type="journal article" date="2013" name="Genome Announc.">
        <title>Genome Sequence of Sporolactobacillus laevolacticus DSM442, an Efficient Polymer-Grade D-Lactate Producer from Agricultural Waste Cottonseed as a Nitrogen Source.</title>
        <authorList>
            <person name="Wang H."/>
            <person name="Wang L."/>
            <person name="Ju J."/>
            <person name="Yu B."/>
            <person name="Ma Y."/>
        </authorList>
    </citation>
    <scope>NUCLEOTIDE SEQUENCE [LARGE SCALE GENOMIC DNA]</scope>
    <source>
        <strain evidence="10 11">DSM 442</strain>
    </source>
</reference>
<dbReference type="InterPro" id="IPR000534">
    <property type="entry name" value="Semialdehyde_DH_NAD-bd"/>
</dbReference>
<keyword evidence="7" id="KW-0963">Cytoplasm</keyword>
<keyword evidence="2 7" id="KW-0055">Arginine biosynthesis</keyword>
<keyword evidence="3 7" id="KW-0028">Amino-acid biosynthesis</keyword>
<dbReference type="UniPathway" id="UPA00068">
    <property type="reaction ID" value="UER00108"/>
</dbReference>
<comment type="caution">
    <text evidence="10">The sequence shown here is derived from an EMBL/GenBank/DDBJ whole genome shotgun (WGS) entry which is preliminary data.</text>
</comment>
<evidence type="ECO:0000256" key="6">
    <source>
        <dbReference type="ARBA" id="ARBA00050557"/>
    </source>
</evidence>
<evidence type="ECO:0000313" key="11">
    <source>
        <dbReference type="Proteomes" id="UP000018296"/>
    </source>
</evidence>
<keyword evidence="4 7" id="KW-0521">NADP</keyword>
<dbReference type="eggNOG" id="COG0002">
    <property type="taxonomic scope" value="Bacteria"/>
</dbReference>
<dbReference type="RefSeq" id="WP_023509615.1">
    <property type="nucleotide sequence ID" value="NZ_AWTC01000005.1"/>
</dbReference>
<gene>
    <name evidence="7" type="primary">argC</name>
    <name evidence="10" type="ORF">P343_06695</name>
</gene>
<feature type="domain" description="Semialdehyde dehydrogenase NAD-binding" evidence="9">
    <location>
        <begin position="2"/>
        <end position="141"/>
    </location>
</feature>
<dbReference type="FunFam" id="3.30.360.10:FF:000014">
    <property type="entry name" value="N-acetyl-gamma-glutamyl-phosphate reductase"/>
    <property type="match status" value="1"/>
</dbReference>
<dbReference type="Pfam" id="PF01118">
    <property type="entry name" value="Semialdhyde_dh"/>
    <property type="match status" value="1"/>
</dbReference>
<dbReference type="PROSITE" id="PS01224">
    <property type="entry name" value="ARGC"/>
    <property type="match status" value="1"/>
</dbReference>
<evidence type="ECO:0000256" key="5">
    <source>
        <dbReference type="ARBA" id="ARBA00023002"/>
    </source>
</evidence>
<comment type="catalytic activity">
    <reaction evidence="6 7">
        <text>N-acetyl-L-glutamate 5-semialdehyde + phosphate + NADP(+) = N-acetyl-L-glutamyl 5-phosphate + NADPH + H(+)</text>
        <dbReference type="Rhea" id="RHEA:21588"/>
        <dbReference type="ChEBI" id="CHEBI:15378"/>
        <dbReference type="ChEBI" id="CHEBI:29123"/>
        <dbReference type="ChEBI" id="CHEBI:43474"/>
        <dbReference type="ChEBI" id="CHEBI:57783"/>
        <dbReference type="ChEBI" id="CHEBI:57936"/>
        <dbReference type="ChEBI" id="CHEBI:58349"/>
        <dbReference type="EC" id="1.2.1.38"/>
    </reaction>
</comment>
<sequence>MKVGVVGANGYSGIELIRLLLNHPQIKLEMLISHSTKGEQLQNIYSHLSGIVEKTLEDFDADELAARTEVVFFATPAGISKDLLPECLKRGLICIDLSGDFRLKDPQEYADWYHKDPADAALLNDAVYGLSEINRRQIQGANFISNPGCYPTATLLGLAPVLKNKIIDLSSIIVDGKSGISGSGKKAIIGNLFSEVNENVKAYKLGQHQHTPEIEQTIEEISGEKHAITFTTNLIPMTRGLMCTIYATLEQGFSTRELLDHYEKFYENSPFVRIRPLGTWPSTKEVLGSNFCDIGLNVDGRTRRLTIVSVIDNVVKGAAGQAVQNLNIIKEWDEQTGLAFTPIYP</sequence>
<dbReference type="Gene3D" id="3.30.360.10">
    <property type="entry name" value="Dihydrodipicolinate Reductase, domain 2"/>
    <property type="match status" value="1"/>
</dbReference>
<dbReference type="InterPro" id="IPR023013">
    <property type="entry name" value="AGPR_AS"/>
</dbReference>
<evidence type="ECO:0000256" key="8">
    <source>
        <dbReference type="PROSITE-ProRule" id="PRU10010"/>
    </source>
</evidence>
<dbReference type="InterPro" id="IPR036291">
    <property type="entry name" value="NAD(P)-bd_dom_sf"/>
</dbReference>
<organism evidence="10 11">
    <name type="scientific">Sporolactobacillus laevolacticus DSM 442</name>
    <dbReference type="NCBI Taxonomy" id="1395513"/>
    <lineage>
        <taxon>Bacteria</taxon>
        <taxon>Bacillati</taxon>
        <taxon>Bacillota</taxon>
        <taxon>Bacilli</taxon>
        <taxon>Bacillales</taxon>
        <taxon>Sporolactobacillaceae</taxon>
        <taxon>Sporolactobacillus</taxon>
    </lineage>
</organism>
<dbReference type="GO" id="GO:0051287">
    <property type="term" value="F:NAD binding"/>
    <property type="evidence" value="ECO:0007669"/>
    <property type="project" value="InterPro"/>
</dbReference>